<organism evidence="1">
    <name type="scientific">Arundo donax</name>
    <name type="common">Giant reed</name>
    <name type="synonym">Donax arundinaceus</name>
    <dbReference type="NCBI Taxonomy" id="35708"/>
    <lineage>
        <taxon>Eukaryota</taxon>
        <taxon>Viridiplantae</taxon>
        <taxon>Streptophyta</taxon>
        <taxon>Embryophyta</taxon>
        <taxon>Tracheophyta</taxon>
        <taxon>Spermatophyta</taxon>
        <taxon>Magnoliopsida</taxon>
        <taxon>Liliopsida</taxon>
        <taxon>Poales</taxon>
        <taxon>Poaceae</taxon>
        <taxon>PACMAD clade</taxon>
        <taxon>Arundinoideae</taxon>
        <taxon>Arundineae</taxon>
        <taxon>Arundo</taxon>
    </lineage>
</organism>
<protein>
    <submittedName>
        <fullName evidence="1">Uncharacterized protein</fullName>
    </submittedName>
</protein>
<dbReference type="AlphaFoldDB" id="A0A0A9CX84"/>
<proteinExistence type="predicted"/>
<name>A0A0A9CX84_ARUDO</name>
<evidence type="ECO:0000313" key="1">
    <source>
        <dbReference type="EMBL" id="JAD80196.1"/>
    </source>
</evidence>
<dbReference type="EMBL" id="GBRH01217699">
    <property type="protein sequence ID" value="JAD80196.1"/>
    <property type="molecule type" value="Transcribed_RNA"/>
</dbReference>
<reference evidence="1" key="1">
    <citation type="submission" date="2014-09" db="EMBL/GenBank/DDBJ databases">
        <authorList>
            <person name="Magalhaes I.L.F."/>
            <person name="Oliveira U."/>
            <person name="Santos F.R."/>
            <person name="Vidigal T.H.D.A."/>
            <person name="Brescovit A.D."/>
            <person name="Santos A.J."/>
        </authorList>
    </citation>
    <scope>NUCLEOTIDE SEQUENCE</scope>
    <source>
        <tissue evidence="1">Shoot tissue taken approximately 20 cm above the soil surface</tissue>
    </source>
</reference>
<sequence>MWGNKYIRRKGKRSTAEVPLLAKISS</sequence>
<reference evidence="1" key="2">
    <citation type="journal article" date="2015" name="Data Brief">
        <title>Shoot transcriptome of the giant reed, Arundo donax.</title>
        <authorList>
            <person name="Barrero R.A."/>
            <person name="Guerrero F.D."/>
            <person name="Moolhuijzen P."/>
            <person name="Goolsby J.A."/>
            <person name="Tidwell J."/>
            <person name="Bellgard S.E."/>
            <person name="Bellgard M.I."/>
        </authorList>
    </citation>
    <scope>NUCLEOTIDE SEQUENCE</scope>
    <source>
        <tissue evidence="1">Shoot tissue taken approximately 20 cm above the soil surface</tissue>
    </source>
</reference>
<accession>A0A0A9CX84</accession>